<reference evidence="1 2" key="1">
    <citation type="journal article" date="2015" name="Sci. Rep.">
        <title>Genome of the facultative scuticociliatosis pathogen Pseudocohnilembus persalinus provides insight into its virulence through horizontal gene transfer.</title>
        <authorList>
            <person name="Xiong J."/>
            <person name="Wang G."/>
            <person name="Cheng J."/>
            <person name="Tian M."/>
            <person name="Pan X."/>
            <person name="Warren A."/>
            <person name="Jiang C."/>
            <person name="Yuan D."/>
            <person name="Miao W."/>
        </authorList>
    </citation>
    <scope>NUCLEOTIDE SEQUENCE [LARGE SCALE GENOMIC DNA]</scope>
    <source>
        <strain evidence="1">36N120E</strain>
    </source>
</reference>
<dbReference type="InParanoid" id="A0A0V0QAD3"/>
<gene>
    <name evidence="1" type="ORF">PPERSA_02935</name>
</gene>
<protein>
    <recommendedName>
        <fullName evidence="3">Cell division cycle protein 123</fullName>
    </recommendedName>
</protein>
<keyword evidence="2" id="KW-1185">Reference proteome</keyword>
<organism evidence="1 2">
    <name type="scientific">Pseudocohnilembus persalinus</name>
    <name type="common">Ciliate</name>
    <dbReference type="NCBI Taxonomy" id="266149"/>
    <lineage>
        <taxon>Eukaryota</taxon>
        <taxon>Sar</taxon>
        <taxon>Alveolata</taxon>
        <taxon>Ciliophora</taxon>
        <taxon>Intramacronucleata</taxon>
        <taxon>Oligohymenophorea</taxon>
        <taxon>Scuticociliatia</taxon>
        <taxon>Philasterida</taxon>
        <taxon>Pseudocohnilembidae</taxon>
        <taxon>Pseudocohnilembus</taxon>
    </lineage>
</organism>
<proteinExistence type="predicted"/>
<dbReference type="InterPro" id="IPR009772">
    <property type="entry name" value="CDC123"/>
</dbReference>
<sequence length="431" mass="51961">MENVEIWYDELKEYTFESQFIELSIETGFALKKLYQNNFWNKKISAQNNIIIDHQKQKLFKILQLNKDSFIRLSTRSPKDQVFDLDNPQQKLEIMLGIQNLLKALNIDKQELILRAQNQYYSNNDSKIEINIQKLPYLLQDVELNQVLIWLFNYTKKYLKIQNAQQCYELLQKSERVFVDLTNLLIWKNINFNQYQDIEDLQKDEKIDEKQQLCYLCVRKWIDILDENEFRCFFYNKKLTAISQYNPYIYLPYFNEKSIQIQIKTKIYDYFEKIIPKLTNLNIEHGVIDFAIFTNKDQEISSQLPKNFQNNIKSDFLIEKIYVIELNPFNNYQGAGTGGAYFDWNSDIDILNGSYIYGKEKLLQQQNLEKEQVIEKLQFRFQNKQRDNLVDKIFPLFDQKEELLPEILKNIIQQNDHDNKKTFYQKYCTIF</sequence>
<dbReference type="EMBL" id="LDAU01000221">
    <property type="protein sequence ID" value="KRW99103.1"/>
    <property type="molecule type" value="Genomic_DNA"/>
</dbReference>
<accession>A0A0V0QAD3</accession>
<dbReference type="Proteomes" id="UP000054937">
    <property type="component" value="Unassembled WGS sequence"/>
</dbReference>
<dbReference type="OrthoDB" id="360540at2759"/>
<evidence type="ECO:0008006" key="3">
    <source>
        <dbReference type="Google" id="ProtNLM"/>
    </source>
</evidence>
<comment type="caution">
    <text evidence="1">The sequence shown here is derived from an EMBL/GenBank/DDBJ whole genome shotgun (WGS) entry which is preliminary data.</text>
</comment>
<name>A0A0V0QAD3_PSEPJ</name>
<dbReference type="Pfam" id="PF07065">
    <property type="entry name" value="D123"/>
    <property type="match status" value="1"/>
</dbReference>
<evidence type="ECO:0000313" key="2">
    <source>
        <dbReference type="Proteomes" id="UP000054937"/>
    </source>
</evidence>
<dbReference type="AlphaFoldDB" id="A0A0V0QAD3"/>
<evidence type="ECO:0000313" key="1">
    <source>
        <dbReference type="EMBL" id="KRW99103.1"/>
    </source>
</evidence>